<dbReference type="Gene3D" id="3.40.50.11210">
    <property type="entry name" value="Rap/Ran-GAP"/>
    <property type="match status" value="1"/>
</dbReference>
<reference evidence="4" key="1">
    <citation type="submission" date="2022-08" db="EMBL/GenBank/DDBJ databases">
        <title>Novel sulfate-reducing endosymbionts in the free-living metamonad Anaeramoeba.</title>
        <authorList>
            <person name="Jerlstrom-Hultqvist J."/>
            <person name="Cepicka I."/>
            <person name="Gallot-Lavallee L."/>
            <person name="Salas-Leiva D."/>
            <person name="Curtis B.A."/>
            <person name="Zahonova K."/>
            <person name="Pipaliya S."/>
            <person name="Dacks J."/>
            <person name="Roger A.J."/>
        </authorList>
    </citation>
    <scope>NUCLEOTIDE SEQUENCE</scope>
    <source>
        <strain evidence="4">Schooner1</strain>
    </source>
</reference>
<accession>A0ABQ8YJG9</accession>
<name>A0ABQ8YJG9_9EUKA</name>
<feature type="domain" description="Rap-GAP" evidence="3">
    <location>
        <begin position="191"/>
        <end position="404"/>
    </location>
</feature>
<proteinExistence type="predicted"/>
<evidence type="ECO:0000259" key="3">
    <source>
        <dbReference type="PROSITE" id="PS50085"/>
    </source>
</evidence>
<sequence>MNELENVLNNELRGLEDESDEISSSEEEIKKKNKKKSKKQKKKKSKEQKKSKISKKSKELVLFEKCENWIFEEFDENTDPQNFKAINDISDFRDNFSSADSFHFATYHSKRGYSVFSVLDLDNEEEELLVMCNSAEDCETKTIKISDLEKTFSRTITCRGPGIKSIVRAFDSSFSSFKAVNCNQHQAEQELLDMEQFYNINQFKFGVLYIKEGQTKEQEYLSNTEPSKEFLEFLDLLGEEIELEGWSRYKGGLDTKRGTCGEKSYFTEWNSFEIMFHVSTCFPYEENDDQQVNRKRHIGNDVTIIVYLEPGATFNPEGFASMQSHVIIAVQPLPNKKNQYRMEASLRKCVGLTEPKLPNPPIFNKEDLRDFLFTKACQGERKASQSGQFFQRMVTYRKSTLERLYKKIEK</sequence>
<dbReference type="InterPro" id="IPR035974">
    <property type="entry name" value="Rap/Ran-GAP_sf"/>
</dbReference>
<evidence type="ECO:0000256" key="2">
    <source>
        <dbReference type="SAM" id="MobiDB-lite"/>
    </source>
</evidence>
<feature type="compositionally biased region" description="Basic residues" evidence="2">
    <location>
        <begin position="31"/>
        <end position="52"/>
    </location>
</feature>
<gene>
    <name evidence="4" type="ORF">M0813_20834</name>
</gene>
<dbReference type="Pfam" id="PF02145">
    <property type="entry name" value="Rap_GAP"/>
    <property type="match status" value="1"/>
</dbReference>
<dbReference type="SUPFAM" id="SSF111347">
    <property type="entry name" value="Rap/Ran-GAP"/>
    <property type="match status" value="1"/>
</dbReference>
<dbReference type="Proteomes" id="UP001150062">
    <property type="component" value="Unassembled WGS sequence"/>
</dbReference>
<feature type="compositionally biased region" description="Acidic residues" evidence="2">
    <location>
        <begin position="17"/>
        <end position="26"/>
    </location>
</feature>
<dbReference type="PANTHER" id="PTHR15711">
    <property type="entry name" value="RAP GTPASE-ACTIVATING PROTEIN"/>
    <property type="match status" value="1"/>
</dbReference>
<comment type="caution">
    <text evidence="4">The sequence shown here is derived from an EMBL/GenBank/DDBJ whole genome shotgun (WGS) entry which is preliminary data.</text>
</comment>
<feature type="compositionally biased region" description="Low complexity" evidence="2">
    <location>
        <begin position="1"/>
        <end position="12"/>
    </location>
</feature>
<dbReference type="EMBL" id="JAOAOG010000158">
    <property type="protein sequence ID" value="KAJ6244744.1"/>
    <property type="molecule type" value="Genomic_DNA"/>
</dbReference>
<dbReference type="InterPro" id="IPR050989">
    <property type="entry name" value="Rap1_Ran_GAP"/>
</dbReference>
<evidence type="ECO:0000313" key="5">
    <source>
        <dbReference type="Proteomes" id="UP001150062"/>
    </source>
</evidence>
<keyword evidence="5" id="KW-1185">Reference proteome</keyword>
<feature type="region of interest" description="Disordered" evidence="2">
    <location>
        <begin position="1"/>
        <end position="52"/>
    </location>
</feature>
<evidence type="ECO:0000256" key="1">
    <source>
        <dbReference type="ARBA" id="ARBA00022468"/>
    </source>
</evidence>
<evidence type="ECO:0000313" key="4">
    <source>
        <dbReference type="EMBL" id="KAJ6244744.1"/>
    </source>
</evidence>
<protein>
    <submittedName>
        <fullName evidence="4">Gtpase-activating rap/ran-gap domain-like protein</fullName>
    </submittedName>
</protein>
<dbReference type="InterPro" id="IPR000331">
    <property type="entry name" value="Rap/Ran_GAP_dom"/>
</dbReference>
<dbReference type="PROSITE" id="PS50085">
    <property type="entry name" value="RAPGAP"/>
    <property type="match status" value="1"/>
</dbReference>
<keyword evidence="1" id="KW-0343">GTPase activation</keyword>
<organism evidence="4 5">
    <name type="scientific">Anaeramoeba flamelloides</name>
    <dbReference type="NCBI Taxonomy" id="1746091"/>
    <lineage>
        <taxon>Eukaryota</taxon>
        <taxon>Metamonada</taxon>
        <taxon>Anaeramoebidae</taxon>
        <taxon>Anaeramoeba</taxon>
    </lineage>
</organism>